<dbReference type="CDD" id="cd09021">
    <property type="entry name" value="Aldose_epim_Ec_YphB"/>
    <property type="match status" value="1"/>
</dbReference>
<protein>
    <submittedName>
        <fullName evidence="1">Aldose 1-epimerase</fullName>
    </submittedName>
</protein>
<proteinExistence type="predicted"/>
<name>A0ABX0QAQ3_9GAMM</name>
<evidence type="ECO:0000313" key="2">
    <source>
        <dbReference type="Proteomes" id="UP001429601"/>
    </source>
</evidence>
<dbReference type="InterPro" id="IPR011013">
    <property type="entry name" value="Gal_mutarotase_sf_dom"/>
</dbReference>
<dbReference type="SUPFAM" id="SSF74650">
    <property type="entry name" value="Galactose mutarotase-like"/>
    <property type="match status" value="1"/>
</dbReference>
<dbReference type="InterPro" id="IPR008183">
    <property type="entry name" value="Aldose_1/G6P_1-epimerase"/>
</dbReference>
<evidence type="ECO:0000313" key="1">
    <source>
        <dbReference type="EMBL" id="NID06845.1"/>
    </source>
</evidence>
<gene>
    <name evidence="1" type="ORF">HBF26_18305</name>
</gene>
<comment type="caution">
    <text evidence="1">The sequence shown here is derived from an EMBL/GenBank/DDBJ whole genome shotgun (WGS) entry which is preliminary data.</text>
</comment>
<dbReference type="Pfam" id="PF01263">
    <property type="entry name" value="Aldose_epim"/>
    <property type="match status" value="1"/>
</dbReference>
<organism evidence="1 2">
    <name type="scientific">Luteibacter jiangsuensis</name>
    <dbReference type="NCBI Taxonomy" id="637577"/>
    <lineage>
        <taxon>Bacteria</taxon>
        <taxon>Pseudomonadati</taxon>
        <taxon>Pseudomonadota</taxon>
        <taxon>Gammaproteobacteria</taxon>
        <taxon>Lysobacterales</taxon>
        <taxon>Rhodanobacteraceae</taxon>
        <taxon>Luteibacter</taxon>
    </lineage>
</organism>
<dbReference type="Gene3D" id="2.70.98.10">
    <property type="match status" value="1"/>
</dbReference>
<reference evidence="1 2" key="1">
    <citation type="journal article" date="2011" name="Curr. Microbiol.">
        <title>Luteibacter jiangsuensis sp. nov.: a methamidophos-degrading bacterium isolated from a methamidophos-manufacturing factory.</title>
        <authorList>
            <person name="Wang L."/>
            <person name="Wang G.L."/>
            <person name="Li S.P."/>
            <person name="Jiang J.D."/>
        </authorList>
    </citation>
    <scope>NUCLEOTIDE SEQUENCE [LARGE SCALE GENOMIC DNA]</scope>
    <source>
        <strain evidence="1 2">CGMCC 1.10133</strain>
    </source>
</reference>
<dbReference type="Proteomes" id="UP001429601">
    <property type="component" value="Unassembled WGS sequence"/>
</dbReference>
<keyword evidence="2" id="KW-1185">Reference proteome</keyword>
<dbReference type="EMBL" id="JAAQQR010000012">
    <property type="protein sequence ID" value="NID06845.1"/>
    <property type="molecule type" value="Genomic_DNA"/>
</dbReference>
<accession>A0ABX0QAQ3</accession>
<sequence length="283" mass="31151">MLPRLGGGIAAFDWIGHGDSVPLMRPWIEGGAADPNRLACYPLLPWSNRVAHGGFFYGERRVALERNRTDEPWPIHGHGWQREWTVANHEDQVLVLTMEEASHEGYSYRALLGYRLDGDALRVRLRVTNTGAVSLPFGLGLHPFFPLHGGARLHAPATSVWLNDGDSPLPVERVVPPETWDFSRPRALPAGGLNHAFQGWTGDATIEWPGVGLRLGIHADLDTYVLYVPSGEAFFCFEPVDHPINAFHLPGGPVANGMTNLAPGTSLERSFAFRVENLHGCMS</sequence>
<dbReference type="InterPro" id="IPR014718">
    <property type="entry name" value="GH-type_carb-bd"/>
</dbReference>